<evidence type="ECO:0000313" key="4">
    <source>
        <dbReference type="Proteomes" id="UP001174694"/>
    </source>
</evidence>
<feature type="compositionally biased region" description="Low complexity" evidence="1">
    <location>
        <begin position="367"/>
        <end position="377"/>
    </location>
</feature>
<feature type="region of interest" description="Disordered" evidence="1">
    <location>
        <begin position="365"/>
        <end position="401"/>
    </location>
</feature>
<feature type="compositionally biased region" description="Acidic residues" evidence="1">
    <location>
        <begin position="287"/>
        <end position="307"/>
    </location>
</feature>
<feature type="region of interest" description="Disordered" evidence="1">
    <location>
        <begin position="106"/>
        <end position="130"/>
    </location>
</feature>
<feature type="region of interest" description="Disordered" evidence="1">
    <location>
        <begin position="495"/>
        <end position="571"/>
    </location>
</feature>
<name>A0AA38R680_9PEZI</name>
<dbReference type="SUPFAM" id="SSF81296">
    <property type="entry name" value="E set domains"/>
    <property type="match status" value="1"/>
</dbReference>
<dbReference type="InterPro" id="IPR013783">
    <property type="entry name" value="Ig-like_fold"/>
</dbReference>
<proteinExistence type="predicted"/>
<protein>
    <submittedName>
        <fullName evidence="3">Midasin</fullName>
    </submittedName>
</protein>
<keyword evidence="4" id="KW-1185">Reference proteome</keyword>
<feature type="compositionally biased region" description="Polar residues" evidence="1">
    <location>
        <begin position="116"/>
        <end position="125"/>
    </location>
</feature>
<keyword evidence="2" id="KW-0812">Transmembrane</keyword>
<feature type="transmembrane region" description="Helical" evidence="2">
    <location>
        <begin position="686"/>
        <end position="703"/>
    </location>
</feature>
<gene>
    <name evidence="3" type="ORF">NKR23_g9203</name>
</gene>
<feature type="region of interest" description="Disordered" evidence="1">
    <location>
        <begin position="595"/>
        <end position="650"/>
    </location>
</feature>
<evidence type="ECO:0000313" key="3">
    <source>
        <dbReference type="EMBL" id="KAJ9137249.1"/>
    </source>
</evidence>
<dbReference type="InterPro" id="IPR014756">
    <property type="entry name" value="Ig_E-set"/>
</dbReference>
<organism evidence="3 4">
    <name type="scientific">Pleurostoma richardsiae</name>
    <dbReference type="NCBI Taxonomy" id="41990"/>
    <lineage>
        <taxon>Eukaryota</taxon>
        <taxon>Fungi</taxon>
        <taxon>Dikarya</taxon>
        <taxon>Ascomycota</taxon>
        <taxon>Pezizomycotina</taxon>
        <taxon>Sordariomycetes</taxon>
        <taxon>Sordariomycetidae</taxon>
        <taxon>Calosphaeriales</taxon>
        <taxon>Pleurostomataceae</taxon>
        <taxon>Pleurostoma</taxon>
    </lineage>
</organism>
<keyword evidence="2" id="KW-1133">Transmembrane helix</keyword>
<dbReference type="Proteomes" id="UP001174694">
    <property type="component" value="Unassembled WGS sequence"/>
</dbReference>
<reference evidence="3" key="1">
    <citation type="submission" date="2022-07" db="EMBL/GenBank/DDBJ databases">
        <title>Fungi with potential for degradation of polypropylene.</title>
        <authorList>
            <person name="Gostincar C."/>
        </authorList>
    </citation>
    <scope>NUCLEOTIDE SEQUENCE</scope>
    <source>
        <strain evidence="3">EXF-13308</strain>
    </source>
</reference>
<feature type="compositionally biased region" description="Low complexity" evidence="1">
    <location>
        <begin position="388"/>
        <end position="401"/>
    </location>
</feature>
<keyword evidence="2" id="KW-0472">Membrane</keyword>
<feature type="region of interest" description="Disordered" evidence="1">
    <location>
        <begin position="277"/>
        <end position="316"/>
    </location>
</feature>
<dbReference type="CDD" id="cd02859">
    <property type="entry name" value="E_set_AMPKbeta_like_N"/>
    <property type="match status" value="1"/>
</dbReference>
<accession>A0AA38R680</accession>
<sequence>MAESKASVTITYRKPGTQPPLFVAGTFSDPAWQPQEMDYTTDDTGEHTFQKALTVESGSKNQYKFRVGEGDWWVLDEGAPTATDELGNRNNLLVAPERIGSYADVVASEDRKTEQPDTSEATAESANADIKVAGPQPRTVLDKFKETAARSGASTPDFVRTAAEVADSAALLDKEESEPEIPDKEAGEIGFRRLSSTPISQVAETAAEVADTAQTLDWEQPEIRLTVAPNAYQSLADAVKDDVRDDSLDLPATTATGVPLFAHECIGLYEDDEIPAELPGEVTGENGIDDGDEDQYSTSSEDDDVDMNDPTLERFPSNRDEIMDTVRKMETGLNEDTTSFEGVPVSPVVGPRSNSISGITDFAFEASLSPPTSPTLSRQRLDVPKRPPSGVSPSDRSSSILSLDAIVEDEERDADKPTSKDIAPVVEQATTAEEAIQVAKEAEGEVALAPEKLTVADIAPIAEQTATAEDIITVAKKVEGGAPLPVPTPVSTTATPVVLAPSPSLTPATAAKTPASDEDEAVVVKDDEPKETSPSEQERSGSLTPERTASPRPPEPGATEEPAPNAAPPVPVVDTETAATVPGDVQAHSPEIVVHGADDHGRSSPATPGTLNGGDDGDGPANTSTQLKKRAAQGPSERAGTPASVSGVGREAAKTGNWFKAFFRLIFVDWIGGFMGKLFGTRRKALLTTGTAVAVVGVGIAWWKGFGKGN</sequence>
<feature type="compositionally biased region" description="Low complexity" evidence="1">
    <location>
        <begin position="495"/>
        <end position="514"/>
    </location>
</feature>
<dbReference type="EMBL" id="JANBVO010000035">
    <property type="protein sequence ID" value="KAJ9137249.1"/>
    <property type="molecule type" value="Genomic_DNA"/>
</dbReference>
<dbReference type="Gene3D" id="2.60.40.10">
    <property type="entry name" value="Immunoglobulins"/>
    <property type="match status" value="1"/>
</dbReference>
<dbReference type="AlphaFoldDB" id="A0AA38R680"/>
<evidence type="ECO:0000256" key="1">
    <source>
        <dbReference type="SAM" id="MobiDB-lite"/>
    </source>
</evidence>
<evidence type="ECO:0000256" key="2">
    <source>
        <dbReference type="SAM" id="Phobius"/>
    </source>
</evidence>
<comment type="caution">
    <text evidence="3">The sequence shown here is derived from an EMBL/GenBank/DDBJ whole genome shotgun (WGS) entry which is preliminary data.</text>
</comment>
<feature type="compositionally biased region" description="Basic and acidic residues" evidence="1">
    <location>
        <begin position="522"/>
        <end position="539"/>
    </location>
</feature>